<name>A0A2H0V1R4_9BACT</name>
<dbReference type="EMBL" id="PFAR01000038">
    <property type="protein sequence ID" value="PIR93002.1"/>
    <property type="molecule type" value="Genomic_DNA"/>
</dbReference>
<organism evidence="2 3">
    <name type="scientific">Candidatus Falkowbacteria bacterium CG10_big_fil_rev_8_21_14_0_10_43_10</name>
    <dbReference type="NCBI Taxonomy" id="1974567"/>
    <lineage>
        <taxon>Bacteria</taxon>
        <taxon>Candidatus Falkowiibacteriota</taxon>
    </lineage>
</organism>
<accession>A0A2H0V1R4</accession>
<evidence type="ECO:0000313" key="3">
    <source>
        <dbReference type="Proteomes" id="UP000228626"/>
    </source>
</evidence>
<protein>
    <recommendedName>
        <fullName evidence="4">50S ribosomal protein L7/L12</fullName>
    </recommendedName>
</protein>
<feature type="compositionally biased region" description="Basic and acidic residues" evidence="1">
    <location>
        <begin position="32"/>
        <end position="53"/>
    </location>
</feature>
<feature type="compositionally biased region" description="Polar residues" evidence="1">
    <location>
        <begin position="1"/>
        <end position="10"/>
    </location>
</feature>
<evidence type="ECO:0008006" key="4">
    <source>
        <dbReference type="Google" id="ProtNLM"/>
    </source>
</evidence>
<evidence type="ECO:0000256" key="1">
    <source>
        <dbReference type="SAM" id="MobiDB-lite"/>
    </source>
</evidence>
<feature type="compositionally biased region" description="Polar residues" evidence="1">
    <location>
        <begin position="19"/>
        <end position="30"/>
    </location>
</feature>
<dbReference type="Proteomes" id="UP000228626">
    <property type="component" value="Unassembled WGS sequence"/>
</dbReference>
<sequence length="302" mass="33407">MDNQNLSANQADEAKKSESLSWPQDETIQFSVKEEDKSGAGDEKKDEENDFKESILSGINPEAMTEALRDISKEDGLNFFSPERGSVAVQPQERGEEAEIIILETESQGDSEAESNREEVVEISKNKLDIIKKLFNNIKENSRVLSELLSSNLVEEPAGISVDQFSSLGDEIDIGGQIGNKVIEGVFNGQHMIGPDGKQYNISSNYASKSKLVEGDILKLTINSAGKFIYKQIGPIERGRIVGKLVLGKNLEYFVESEGRRWHVLTASVTYFKGNPDDEVIILVPKHGESNWAAVENIINES</sequence>
<feature type="region of interest" description="Disordered" evidence="1">
    <location>
        <begin position="1"/>
        <end position="58"/>
    </location>
</feature>
<evidence type="ECO:0000313" key="2">
    <source>
        <dbReference type="EMBL" id="PIR93002.1"/>
    </source>
</evidence>
<comment type="caution">
    <text evidence="2">The sequence shown here is derived from an EMBL/GenBank/DDBJ whole genome shotgun (WGS) entry which is preliminary data.</text>
</comment>
<dbReference type="AlphaFoldDB" id="A0A2H0V1R4"/>
<gene>
    <name evidence="2" type="ORF">COT99_03225</name>
</gene>
<reference evidence="3" key="1">
    <citation type="submission" date="2017-09" db="EMBL/GenBank/DDBJ databases">
        <title>Depth-based differentiation of microbial function through sediment-hosted aquifers and enrichment of novel symbionts in the deep terrestrial subsurface.</title>
        <authorList>
            <person name="Probst A.J."/>
            <person name="Ladd B."/>
            <person name="Jarett J.K."/>
            <person name="Geller-Mcgrath D.E."/>
            <person name="Sieber C.M.K."/>
            <person name="Emerson J.B."/>
            <person name="Anantharaman K."/>
            <person name="Thomas B.C."/>
            <person name="Malmstrom R."/>
            <person name="Stieglmeier M."/>
            <person name="Klingl A."/>
            <person name="Woyke T."/>
            <person name="Ryan C.M."/>
            <person name="Banfield J.F."/>
        </authorList>
    </citation>
    <scope>NUCLEOTIDE SEQUENCE [LARGE SCALE GENOMIC DNA]</scope>
</reference>
<proteinExistence type="predicted"/>